<dbReference type="GeneID" id="28978649"/>
<gene>
    <name evidence="2" type="ORF">RHOBADRAFT_56127</name>
</gene>
<dbReference type="RefSeq" id="XP_018268034.1">
    <property type="nucleotide sequence ID" value="XM_018418201.1"/>
</dbReference>
<feature type="compositionally biased region" description="Acidic residues" evidence="1">
    <location>
        <begin position="401"/>
        <end position="415"/>
    </location>
</feature>
<feature type="compositionally biased region" description="Gly residues" evidence="1">
    <location>
        <begin position="97"/>
        <end position="111"/>
    </location>
</feature>
<feature type="region of interest" description="Disordered" evidence="1">
    <location>
        <begin position="1"/>
        <end position="169"/>
    </location>
</feature>
<protein>
    <submittedName>
        <fullName evidence="2">Uncharacterized protein</fullName>
    </submittedName>
</protein>
<feature type="region of interest" description="Disordered" evidence="1">
    <location>
        <begin position="276"/>
        <end position="327"/>
    </location>
</feature>
<feature type="region of interest" description="Disordered" evidence="1">
    <location>
        <begin position="363"/>
        <end position="415"/>
    </location>
</feature>
<dbReference type="OrthoDB" id="2590746at2759"/>
<feature type="compositionally biased region" description="Low complexity" evidence="1">
    <location>
        <begin position="122"/>
        <end position="158"/>
    </location>
</feature>
<sequence length="636" mass="63955">MVRSRSRSDVDRTPASEHHPSSTSATSSAPYPPTPDLFLLCRPPPSSSRHELDVQVQLVQPADLASRRSAPEPPLAARPDTPASTAGRSFDAVAGAQVGGGGDRAGTGSQSGGEDDDERAPGRSPRSRSPSISSTRTGTSRDSTYTDGTSASGRSGSASTGGGGGGGAGGKRRIVPLLALEYHTLLPTTVNDAGTGQRVARFHRRGIELTGLTMLDPTYLASTTSPSPSPNAAAAAAVPEPSSPAFLAVPGTAASPHKADSGSFFTKLKRRSANLSAGAGAGAVPPSPTSSSSSAAAPDSLPPSPHLLSLVRTPSPTPNGADSSPRSTVGYAFLLRKWLRSDLVDAPRSVRLEWTRAPLRRRPVRSPAAAAGRPRSEPPSAPASRRGSETAEAAGASGGGAEDEDEGEPDEEEEERAWLCTLVYPLSGVAASPSLAASGSGSTSQASSPAPSPPLGNSAGFLLPHTSSSSSPAPTATGPPTTRRLLLATLRPAPHHPKLVSTLLLPPSLPSIPLGTFHPSHGLVGGALAPEDLRDLAMVTALWVAVRERLGGLEGVAVGDGLVGGAAAGGSALGLAASRSAGPSAGEGHEAAAAAHHQLGGGVAAQLTEKAGLALQMGTKRASRASGFVGRLFGAR</sequence>
<proteinExistence type="predicted"/>
<dbReference type="OMA" id="HESFIVV"/>
<feature type="compositionally biased region" description="Basic and acidic residues" evidence="1">
    <location>
        <begin position="1"/>
        <end position="20"/>
    </location>
</feature>
<evidence type="ECO:0000313" key="2">
    <source>
        <dbReference type="EMBL" id="KPV71985.1"/>
    </source>
</evidence>
<accession>A0A0P9IRF2</accession>
<dbReference type="Proteomes" id="UP000053890">
    <property type="component" value="Unassembled WGS sequence"/>
</dbReference>
<reference evidence="2 3" key="1">
    <citation type="journal article" date="2015" name="Front. Microbiol.">
        <title>Genome sequence of the plant growth promoting endophytic yeast Rhodotorula graminis WP1.</title>
        <authorList>
            <person name="Firrincieli A."/>
            <person name="Otillar R."/>
            <person name="Salamov A."/>
            <person name="Schmutz J."/>
            <person name="Khan Z."/>
            <person name="Redman R.S."/>
            <person name="Fleck N.D."/>
            <person name="Lindquist E."/>
            <person name="Grigoriev I.V."/>
            <person name="Doty S.L."/>
        </authorList>
    </citation>
    <scope>NUCLEOTIDE SEQUENCE [LARGE SCALE GENOMIC DNA]</scope>
    <source>
        <strain evidence="2 3">WP1</strain>
    </source>
</reference>
<keyword evidence="3" id="KW-1185">Reference proteome</keyword>
<feature type="compositionally biased region" description="Polar residues" evidence="1">
    <location>
        <begin position="312"/>
        <end position="327"/>
    </location>
</feature>
<feature type="region of interest" description="Disordered" evidence="1">
    <location>
        <begin position="434"/>
        <end position="481"/>
    </location>
</feature>
<evidence type="ECO:0000256" key="1">
    <source>
        <dbReference type="SAM" id="MobiDB-lite"/>
    </source>
</evidence>
<feature type="compositionally biased region" description="Low complexity" evidence="1">
    <location>
        <begin position="382"/>
        <end position="395"/>
    </location>
</feature>
<dbReference type="AlphaFoldDB" id="A0A0P9IRF2"/>
<organism evidence="2 3">
    <name type="scientific">Rhodotorula graminis (strain WP1)</name>
    <dbReference type="NCBI Taxonomy" id="578459"/>
    <lineage>
        <taxon>Eukaryota</taxon>
        <taxon>Fungi</taxon>
        <taxon>Dikarya</taxon>
        <taxon>Basidiomycota</taxon>
        <taxon>Pucciniomycotina</taxon>
        <taxon>Microbotryomycetes</taxon>
        <taxon>Sporidiobolales</taxon>
        <taxon>Sporidiobolaceae</taxon>
        <taxon>Rhodotorula</taxon>
    </lineage>
</organism>
<evidence type="ECO:0000313" key="3">
    <source>
        <dbReference type="Proteomes" id="UP000053890"/>
    </source>
</evidence>
<feature type="compositionally biased region" description="Low complexity" evidence="1">
    <location>
        <begin position="289"/>
        <end position="299"/>
    </location>
</feature>
<feature type="compositionally biased region" description="Gly residues" evidence="1">
    <location>
        <begin position="159"/>
        <end position="169"/>
    </location>
</feature>
<name>A0A0P9IRF2_RHOGW</name>
<dbReference type="EMBL" id="KQ474089">
    <property type="protein sequence ID" value="KPV71985.1"/>
    <property type="molecule type" value="Genomic_DNA"/>
</dbReference>